<feature type="transmembrane region" description="Helical" evidence="1">
    <location>
        <begin position="12"/>
        <end position="32"/>
    </location>
</feature>
<evidence type="ECO:0000256" key="1">
    <source>
        <dbReference type="SAM" id="Phobius"/>
    </source>
</evidence>
<gene>
    <name evidence="2" type="ORF">HA271_02955</name>
</gene>
<sequence>MSTINPSVMAQYISPVYFMIILVLVGFVYHLIRNHDYKDTLLASMGMGLILGLVFNTSYDLLKTFSGDLIFILLVAIGGFLAVSLKKIVDGNINWNSNGQFHEFPENQLKGDGWWYKQNPRIQAIMIMMACLFCIILIIGAVSILSAVKEPVKISLETPISGEIKFDDVKNKKDENFFLTFNDTTEFVLKGSSETNATVKITVRELGIYNQIVPLDSYNNFTYKFSIPPNGSISKIIVEATKPGKETSTLILSLKR</sequence>
<organism evidence="2 3">
    <name type="scientific">Methanobacterium subterraneum</name>
    <dbReference type="NCBI Taxonomy" id="59277"/>
    <lineage>
        <taxon>Archaea</taxon>
        <taxon>Methanobacteriati</taxon>
        <taxon>Methanobacteriota</taxon>
        <taxon>Methanomada group</taxon>
        <taxon>Methanobacteria</taxon>
        <taxon>Methanobacteriales</taxon>
        <taxon>Methanobacteriaceae</taxon>
        <taxon>Methanobacterium</taxon>
    </lineage>
</organism>
<feature type="transmembrane region" description="Helical" evidence="1">
    <location>
        <begin position="124"/>
        <end position="148"/>
    </location>
</feature>
<proteinExistence type="predicted"/>
<keyword evidence="1" id="KW-1133">Transmembrane helix</keyword>
<evidence type="ECO:0000313" key="2">
    <source>
        <dbReference type="EMBL" id="HII83804.1"/>
    </source>
</evidence>
<name>A0A7J4TIM7_9EURY</name>
<protein>
    <submittedName>
        <fullName evidence="2">CbtA family protein</fullName>
    </submittedName>
</protein>
<keyword evidence="1" id="KW-0472">Membrane</keyword>
<accession>A0A7J4TIM7</accession>
<reference evidence="3" key="1">
    <citation type="journal article" date="2020" name="bioRxiv">
        <title>A rank-normalized archaeal taxonomy based on genome phylogeny resolves widespread incomplete and uneven classifications.</title>
        <authorList>
            <person name="Rinke C."/>
            <person name="Chuvochina M."/>
            <person name="Mussig A.J."/>
            <person name="Chaumeil P.-A."/>
            <person name="Waite D.W."/>
            <person name="Whitman W.B."/>
            <person name="Parks D.H."/>
            <person name="Hugenholtz P."/>
        </authorList>
    </citation>
    <scope>NUCLEOTIDE SEQUENCE [LARGE SCALE GENOMIC DNA]</scope>
</reference>
<dbReference type="Proteomes" id="UP000586031">
    <property type="component" value="Unassembled WGS sequence"/>
</dbReference>
<evidence type="ECO:0000313" key="3">
    <source>
        <dbReference type="Proteomes" id="UP000586031"/>
    </source>
</evidence>
<dbReference type="AlphaFoldDB" id="A0A7J4TIM7"/>
<dbReference type="EMBL" id="DUHE01000087">
    <property type="protein sequence ID" value="HII83804.1"/>
    <property type="molecule type" value="Genomic_DNA"/>
</dbReference>
<keyword evidence="1" id="KW-0812">Transmembrane</keyword>
<feature type="transmembrane region" description="Helical" evidence="1">
    <location>
        <begin position="65"/>
        <end position="85"/>
    </location>
</feature>
<comment type="caution">
    <text evidence="2">The sequence shown here is derived from an EMBL/GenBank/DDBJ whole genome shotgun (WGS) entry which is preliminary data.</text>
</comment>
<feature type="transmembrane region" description="Helical" evidence="1">
    <location>
        <begin position="41"/>
        <end position="59"/>
    </location>
</feature>